<organism evidence="1 2">
    <name type="scientific">Ureibacillus acetophenoni</name>
    <dbReference type="NCBI Taxonomy" id="614649"/>
    <lineage>
        <taxon>Bacteria</taxon>
        <taxon>Bacillati</taxon>
        <taxon>Bacillota</taxon>
        <taxon>Bacilli</taxon>
        <taxon>Bacillales</taxon>
        <taxon>Caryophanaceae</taxon>
        <taxon>Ureibacillus</taxon>
    </lineage>
</organism>
<accession>A0A285URC6</accession>
<reference evidence="2" key="1">
    <citation type="submission" date="2017-08" db="EMBL/GenBank/DDBJ databases">
        <authorList>
            <person name="Varghese N."/>
            <person name="Submissions S."/>
        </authorList>
    </citation>
    <scope>NUCLEOTIDE SEQUENCE [LARGE SCALE GENOMIC DNA]</scope>
    <source>
        <strain evidence="2">JC23</strain>
    </source>
</reference>
<name>A0A285URC6_9BACL</name>
<dbReference type="OrthoDB" id="3518779at2"/>
<gene>
    <name evidence="1" type="ORF">SAMN05877842_11515</name>
</gene>
<dbReference type="EMBL" id="OBQC01000015">
    <property type="protein sequence ID" value="SOC43216.1"/>
    <property type="molecule type" value="Genomic_DNA"/>
</dbReference>
<protein>
    <submittedName>
        <fullName evidence="1">Uncharacterized protein</fullName>
    </submittedName>
</protein>
<dbReference type="Proteomes" id="UP000219252">
    <property type="component" value="Unassembled WGS sequence"/>
</dbReference>
<sequence>MNKPIVFHGSNYKYIQSFEPREQTLYNGKPAIAVFATKDPIWPVFFATLQKDKVEGNIRNAALSTDGSKTFHFYSLTKETKLNHPWDSGTVYILPKDSFTYIGQGPFQFDEWISYEPVSPIAKLEVNPSDFYFYNKVATHRSGESIFKSWLFYKLRTK</sequence>
<dbReference type="AlphaFoldDB" id="A0A285URC6"/>
<dbReference type="RefSeq" id="WP_097150692.1">
    <property type="nucleotide sequence ID" value="NZ_OBQC01000015.1"/>
</dbReference>
<proteinExistence type="predicted"/>
<keyword evidence="2" id="KW-1185">Reference proteome</keyword>
<evidence type="ECO:0000313" key="2">
    <source>
        <dbReference type="Proteomes" id="UP000219252"/>
    </source>
</evidence>
<evidence type="ECO:0000313" key="1">
    <source>
        <dbReference type="EMBL" id="SOC43216.1"/>
    </source>
</evidence>